<keyword evidence="1" id="KW-1133">Transmembrane helix</keyword>
<sequence length="40" mass="4839">MCMHFVSLYIYYNIFSSMLPLIISFRSLLCNNKVWKPHDI</sequence>
<feature type="transmembrane region" description="Helical" evidence="1">
    <location>
        <begin position="6"/>
        <end position="29"/>
    </location>
</feature>
<reference evidence="2" key="2">
    <citation type="journal article" date="2015" name="Data Brief">
        <title>Shoot transcriptome of the giant reed, Arundo donax.</title>
        <authorList>
            <person name="Barrero R.A."/>
            <person name="Guerrero F.D."/>
            <person name="Moolhuijzen P."/>
            <person name="Goolsby J.A."/>
            <person name="Tidwell J."/>
            <person name="Bellgard S.E."/>
            <person name="Bellgard M.I."/>
        </authorList>
    </citation>
    <scope>NUCLEOTIDE SEQUENCE</scope>
    <source>
        <tissue evidence="2">Shoot tissue taken approximately 20 cm above the soil surface</tissue>
    </source>
</reference>
<proteinExistence type="predicted"/>
<keyword evidence="1" id="KW-0812">Transmembrane</keyword>
<organism evidence="2">
    <name type="scientific">Arundo donax</name>
    <name type="common">Giant reed</name>
    <name type="synonym">Donax arundinaceus</name>
    <dbReference type="NCBI Taxonomy" id="35708"/>
    <lineage>
        <taxon>Eukaryota</taxon>
        <taxon>Viridiplantae</taxon>
        <taxon>Streptophyta</taxon>
        <taxon>Embryophyta</taxon>
        <taxon>Tracheophyta</taxon>
        <taxon>Spermatophyta</taxon>
        <taxon>Magnoliopsida</taxon>
        <taxon>Liliopsida</taxon>
        <taxon>Poales</taxon>
        <taxon>Poaceae</taxon>
        <taxon>PACMAD clade</taxon>
        <taxon>Arundinoideae</taxon>
        <taxon>Arundineae</taxon>
        <taxon>Arundo</taxon>
    </lineage>
</organism>
<dbReference type="AlphaFoldDB" id="A0A0A9HRJ2"/>
<evidence type="ECO:0000313" key="2">
    <source>
        <dbReference type="EMBL" id="JAE37501.1"/>
    </source>
</evidence>
<accession>A0A0A9HRJ2</accession>
<evidence type="ECO:0000256" key="1">
    <source>
        <dbReference type="SAM" id="Phobius"/>
    </source>
</evidence>
<dbReference type="EMBL" id="GBRH01160395">
    <property type="protein sequence ID" value="JAE37501.1"/>
    <property type="molecule type" value="Transcribed_RNA"/>
</dbReference>
<name>A0A0A9HRJ2_ARUDO</name>
<keyword evidence="1" id="KW-0472">Membrane</keyword>
<protein>
    <submittedName>
        <fullName evidence="2">Uncharacterized protein</fullName>
    </submittedName>
</protein>
<reference evidence="2" key="1">
    <citation type="submission" date="2014-09" db="EMBL/GenBank/DDBJ databases">
        <authorList>
            <person name="Magalhaes I.L.F."/>
            <person name="Oliveira U."/>
            <person name="Santos F.R."/>
            <person name="Vidigal T.H.D.A."/>
            <person name="Brescovit A.D."/>
            <person name="Santos A.J."/>
        </authorList>
    </citation>
    <scope>NUCLEOTIDE SEQUENCE</scope>
    <source>
        <tissue evidence="2">Shoot tissue taken approximately 20 cm above the soil surface</tissue>
    </source>
</reference>